<dbReference type="AlphaFoldDB" id="A0AAI9T2T9"/>
<organism evidence="1 2">
    <name type="scientific">Spiroplasma melliferum KC3</name>
    <dbReference type="NCBI Taxonomy" id="570509"/>
    <lineage>
        <taxon>Bacteria</taxon>
        <taxon>Bacillati</taxon>
        <taxon>Mycoplasmatota</taxon>
        <taxon>Mollicutes</taxon>
        <taxon>Entomoplasmatales</taxon>
        <taxon>Spiroplasmataceae</taxon>
        <taxon>Spiroplasma</taxon>
    </lineage>
</organism>
<dbReference type="Proteomes" id="UP000004057">
    <property type="component" value="Unassembled WGS sequence"/>
</dbReference>
<reference evidence="1 2" key="1">
    <citation type="journal article" date="2012" name="J. Proteome Res.">
        <title>Application of Spiroplasma melliferum proteogenomic profiling for the discovery of virulence factors and pathogenicity mechanisms in host-associated spiroplasmas.</title>
        <authorList>
            <person name="Alexeev D."/>
            <person name="Kostrjukova E."/>
            <person name="Aliper A."/>
            <person name="Popenko A."/>
            <person name="Bazaleev N."/>
            <person name="Tyakht A."/>
            <person name="Selezneva O."/>
            <person name="Akopian T."/>
            <person name="Prichodko E."/>
            <person name="Kondratov I."/>
            <person name="Chukin M."/>
            <person name="Demina I."/>
            <person name="Galyamina M."/>
            <person name="Kamashev D."/>
            <person name="Vanyushkina A."/>
            <person name="Ladygina V."/>
            <person name="Levitskii S."/>
            <person name="Lazarev V."/>
            <person name="Govorun V."/>
        </authorList>
    </citation>
    <scope>NUCLEOTIDE SEQUENCE [LARGE SCALE GENOMIC DNA]</scope>
    <source>
        <strain evidence="1 2">KC3</strain>
    </source>
</reference>
<name>A0AAI9T2T9_SPIME</name>
<sequence>MKKFLAFLGVSMIAPNIVFGITGITEYNNLKQNSPLVGHSAMLLQIKQPGIEFNNEIKVYKITTDVLPNEQKYDIIFKIKSELWKEIKNLWEIFNNNFNNKNNKKIKFTHAVVAKLLHSVMIDSSIATVPFLSMLFNQIWSDWDVINDFWIECLQENYRMVMNFTVKYEPTKIERYSNIKFTLCSIYSDHKS</sequence>
<dbReference type="RefSeq" id="WP_004028664.1">
    <property type="nucleotide sequence ID" value="NZ_AGBZ02000004.1"/>
</dbReference>
<dbReference type="EMBL" id="AGBZ02000004">
    <property type="protein sequence ID" value="KAI92285.1"/>
    <property type="molecule type" value="Genomic_DNA"/>
</dbReference>
<proteinExistence type="predicted"/>
<comment type="caution">
    <text evidence="1">The sequence shown here is derived from an EMBL/GenBank/DDBJ whole genome shotgun (WGS) entry which is preliminary data.</text>
</comment>
<evidence type="ECO:0000313" key="1">
    <source>
        <dbReference type="EMBL" id="KAI92285.1"/>
    </source>
</evidence>
<evidence type="ECO:0000313" key="2">
    <source>
        <dbReference type="Proteomes" id="UP000004057"/>
    </source>
</evidence>
<protein>
    <submittedName>
        <fullName evidence="1">Uncharacterized protein</fullName>
    </submittedName>
</protein>
<accession>A0AAI9T2T9</accession>
<gene>
    <name evidence="1" type="ORF">SPM_006115</name>
</gene>